<comment type="caution">
    <text evidence="9">The sequence shown here is derived from an EMBL/GenBank/DDBJ whole genome shotgun (WGS) entry which is preliminary data.</text>
</comment>
<evidence type="ECO:0000256" key="3">
    <source>
        <dbReference type="ARBA" id="ARBA00022723"/>
    </source>
</evidence>
<dbReference type="RefSeq" id="WP_168986967.1">
    <property type="nucleotide sequence ID" value="NZ_CAWPHM010000077.1"/>
</dbReference>
<evidence type="ECO:0000313" key="9">
    <source>
        <dbReference type="EMBL" id="NMG02177.1"/>
    </source>
</evidence>
<dbReference type="Gene3D" id="1.10.1060.10">
    <property type="entry name" value="Alpha-helical ferredoxin"/>
    <property type="match status" value="1"/>
</dbReference>
<dbReference type="InterPro" id="IPR024569">
    <property type="entry name" value="LutB_C"/>
</dbReference>
<dbReference type="Proteomes" id="UP000599523">
    <property type="component" value="Unassembled WGS sequence"/>
</dbReference>
<evidence type="ECO:0000256" key="2">
    <source>
        <dbReference type="ARBA" id="ARBA00022485"/>
    </source>
</evidence>
<gene>
    <name evidence="9" type="ORF">GPA21_04225</name>
</gene>
<dbReference type="PROSITE" id="PS51379">
    <property type="entry name" value="4FE4S_FER_2"/>
    <property type="match status" value="1"/>
</dbReference>
<evidence type="ECO:0000259" key="8">
    <source>
        <dbReference type="PROSITE" id="PS51379"/>
    </source>
</evidence>
<dbReference type="InterPro" id="IPR037171">
    <property type="entry name" value="NagB/RpiA_transferase-like"/>
</dbReference>
<dbReference type="AlphaFoldDB" id="A0A972FBG0"/>
<evidence type="ECO:0000256" key="5">
    <source>
        <dbReference type="ARBA" id="ARBA00022982"/>
    </source>
</evidence>
<reference evidence="9" key="1">
    <citation type="submission" date="2019-12" db="EMBL/GenBank/DDBJ databases">
        <title>Comparative genomics gives insights into the taxonomy of the Azoarcus-Aromatoleum group and reveals separate origins of nif in the plant-associated Azoarcus and non-plant-associated Aromatoleum sub-groups.</title>
        <authorList>
            <person name="Lafos M."/>
            <person name="Maluk M."/>
            <person name="Batista M."/>
            <person name="Junghare M."/>
            <person name="Carmona M."/>
            <person name="Faoro H."/>
            <person name="Cruz L.M."/>
            <person name="Battistoni F."/>
            <person name="De Souza E."/>
            <person name="Pedrosa F."/>
            <person name="Chen W.-M."/>
            <person name="Poole P.S."/>
            <person name="Dixon R.A."/>
            <person name="James E.K."/>
        </authorList>
    </citation>
    <scope>NUCLEOTIDE SEQUENCE</scope>
    <source>
        <strain evidence="9">NSC3</strain>
    </source>
</reference>
<keyword evidence="5" id="KW-0249">Electron transport</keyword>
<keyword evidence="10" id="KW-1185">Reference proteome</keyword>
<dbReference type="GO" id="GO:0051539">
    <property type="term" value="F:4 iron, 4 sulfur cluster binding"/>
    <property type="evidence" value="ECO:0007669"/>
    <property type="project" value="UniProtKB-KW"/>
</dbReference>
<feature type="domain" description="4Fe-4S ferredoxin-type" evidence="8">
    <location>
        <begin position="306"/>
        <end position="337"/>
    </location>
</feature>
<dbReference type="PANTHER" id="PTHR47153:SF2">
    <property type="entry name" value="LACTATE UTILIZATION PROTEIN B"/>
    <property type="match status" value="1"/>
</dbReference>
<dbReference type="InterPro" id="IPR017896">
    <property type="entry name" value="4Fe4S_Fe-S-bd"/>
</dbReference>
<name>A0A972FBG0_9RHOO</name>
<sequence length="479" mass="53198">MKSQAMFFKARAGEKLADARLQVNLRQARDKFVDGRAAAVGRYVTDLGGDFEALRDAGAAIRDRVISDLDVWLDSFETKAVETGAQVYYARDGADIRDMVVAIARRHGVAKVVKSKSMLSEEAALNAALEAAGVQPVETDLGEYIQQIDDNEPPSHILAPAFHKSRDQVADLFARTHGRPRKTDIPDMTREAREVLREHFLSADMGISGGNFIVAETGSVALVTNEGNGRMVTTLPRVHVVITGIEKVVPTLEDLTTLLRLLPRSGTGQDISNYVSLLTGVRREGESDGPDHLYFILVDNGRAGLVGSEFQPMLRCIRCGACMNHCPVYQSVGGHAYGWVYPGPMGAVLTSLYTGIENALDLPHASTLCNQCGVVCPVRIPLPDLLRGLREQQVERHLRPWSERLAMRTWAWVARQPRLYALVSRVANRYLRWLADGDERIRVMGVAPEWTLTRDMPAPQGPTFRELYARRMRKNKEEN</sequence>
<dbReference type="InterPro" id="IPR009051">
    <property type="entry name" value="Helical_ferredxn"/>
</dbReference>
<dbReference type="EMBL" id="WTVM01000016">
    <property type="protein sequence ID" value="NMG02177.1"/>
    <property type="molecule type" value="Genomic_DNA"/>
</dbReference>
<keyword evidence="6" id="KW-0408">Iron</keyword>
<dbReference type="Pfam" id="PF13183">
    <property type="entry name" value="Fer4_8"/>
    <property type="match status" value="1"/>
</dbReference>
<dbReference type="SUPFAM" id="SSF100950">
    <property type="entry name" value="NagB/RpiA/CoA transferase-like"/>
    <property type="match status" value="1"/>
</dbReference>
<dbReference type="Gene3D" id="3.40.50.10420">
    <property type="entry name" value="NagB/RpiA/CoA transferase-like"/>
    <property type="match status" value="1"/>
</dbReference>
<evidence type="ECO:0000256" key="6">
    <source>
        <dbReference type="ARBA" id="ARBA00023004"/>
    </source>
</evidence>
<dbReference type="InterPro" id="IPR024185">
    <property type="entry name" value="FTHF_cligase-like_sf"/>
</dbReference>
<evidence type="ECO:0000313" key="10">
    <source>
        <dbReference type="Proteomes" id="UP000599523"/>
    </source>
</evidence>
<dbReference type="GO" id="GO:0046872">
    <property type="term" value="F:metal ion binding"/>
    <property type="evidence" value="ECO:0007669"/>
    <property type="project" value="UniProtKB-KW"/>
</dbReference>
<dbReference type="InterPro" id="IPR003741">
    <property type="entry name" value="LUD_dom"/>
</dbReference>
<dbReference type="GO" id="GO:0006089">
    <property type="term" value="P:lactate metabolic process"/>
    <property type="evidence" value="ECO:0007669"/>
    <property type="project" value="InterPro"/>
</dbReference>
<protein>
    <submittedName>
        <fullName evidence="9">Iron-sulfur cluster-binding protein</fullName>
    </submittedName>
</protein>
<dbReference type="PROSITE" id="PS00198">
    <property type="entry name" value="4FE4S_FER_1"/>
    <property type="match status" value="1"/>
</dbReference>
<organism evidence="9 10">
    <name type="scientific">Azoarcus taiwanensis</name>
    <dbReference type="NCBI Taxonomy" id="666964"/>
    <lineage>
        <taxon>Bacteria</taxon>
        <taxon>Pseudomonadati</taxon>
        <taxon>Pseudomonadota</taxon>
        <taxon>Betaproteobacteria</taxon>
        <taxon>Rhodocyclales</taxon>
        <taxon>Zoogloeaceae</taxon>
        <taxon>Azoarcus</taxon>
    </lineage>
</organism>
<evidence type="ECO:0000256" key="4">
    <source>
        <dbReference type="ARBA" id="ARBA00022737"/>
    </source>
</evidence>
<dbReference type="Pfam" id="PF02589">
    <property type="entry name" value="LUD_dom"/>
    <property type="match status" value="1"/>
</dbReference>
<keyword evidence="1" id="KW-0813">Transport</keyword>
<dbReference type="NCBIfam" id="TIGR00273">
    <property type="entry name" value="LutB/LldF family L-lactate oxidation iron-sulfur protein"/>
    <property type="match status" value="1"/>
</dbReference>
<dbReference type="InterPro" id="IPR017900">
    <property type="entry name" value="4Fe4S_Fe_S_CS"/>
</dbReference>
<evidence type="ECO:0000256" key="1">
    <source>
        <dbReference type="ARBA" id="ARBA00022448"/>
    </source>
</evidence>
<dbReference type="Pfam" id="PF11870">
    <property type="entry name" value="LutB_C"/>
    <property type="match status" value="1"/>
</dbReference>
<dbReference type="InterPro" id="IPR004452">
    <property type="entry name" value="LutB/LldF"/>
</dbReference>
<keyword evidence="4" id="KW-0677">Repeat</keyword>
<evidence type="ECO:0000256" key="7">
    <source>
        <dbReference type="ARBA" id="ARBA00023014"/>
    </source>
</evidence>
<dbReference type="SUPFAM" id="SSF46548">
    <property type="entry name" value="alpha-helical ferredoxin"/>
    <property type="match status" value="1"/>
</dbReference>
<accession>A0A972FBG0</accession>
<dbReference type="PANTHER" id="PTHR47153">
    <property type="entry name" value="LACTATE UTILIZATION PROTEIN B"/>
    <property type="match status" value="1"/>
</dbReference>
<keyword evidence="2" id="KW-0004">4Fe-4S</keyword>
<keyword evidence="3" id="KW-0479">Metal-binding</keyword>
<proteinExistence type="predicted"/>
<keyword evidence="7" id="KW-0411">Iron-sulfur</keyword>